<protein>
    <recommendedName>
        <fullName evidence="1">RNase H type-1 domain-containing protein</fullName>
    </recommendedName>
</protein>
<name>A0AAV3NRW0_LITER</name>
<dbReference type="Pfam" id="PF13456">
    <property type="entry name" value="RVT_3"/>
    <property type="match status" value="1"/>
</dbReference>
<dbReference type="InterPro" id="IPR036397">
    <property type="entry name" value="RNaseH_sf"/>
</dbReference>
<evidence type="ECO:0000313" key="3">
    <source>
        <dbReference type="Proteomes" id="UP001454036"/>
    </source>
</evidence>
<dbReference type="SUPFAM" id="SSF53098">
    <property type="entry name" value="Ribonuclease H-like"/>
    <property type="match status" value="1"/>
</dbReference>
<dbReference type="AlphaFoldDB" id="A0AAV3NRW0"/>
<organism evidence="2 3">
    <name type="scientific">Lithospermum erythrorhizon</name>
    <name type="common">Purple gromwell</name>
    <name type="synonym">Lithospermum officinale var. erythrorhizon</name>
    <dbReference type="NCBI Taxonomy" id="34254"/>
    <lineage>
        <taxon>Eukaryota</taxon>
        <taxon>Viridiplantae</taxon>
        <taxon>Streptophyta</taxon>
        <taxon>Embryophyta</taxon>
        <taxon>Tracheophyta</taxon>
        <taxon>Spermatophyta</taxon>
        <taxon>Magnoliopsida</taxon>
        <taxon>eudicotyledons</taxon>
        <taxon>Gunneridae</taxon>
        <taxon>Pentapetalae</taxon>
        <taxon>asterids</taxon>
        <taxon>lamiids</taxon>
        <taxon>Boraginales</taxon>
        <taxon>Boraginaceae</taxon>
        <taxon>Boraginoideae</taxon>
        <taxon>Lithospermeae</taxon>
        <taxon>Lithospermum</taxon>
    </lineage>
</organism>
<sequence length="140" mass="15866">MKQEVCHGNWLCPRRGWTKLNSDAGWNKDTQQGTTGCIYRSDRREFVGALFAQLQFTTSALVAEAMAIHEGLKLAIEDHWLRLEVESDTKQLIQVLNRHQQTPVEIEVVAGDILHLANSLEAKFQYTSRASNNLAHKIAH</sequence>
<dbReference type="InterPro" id="IPR012337">
    <property type="entry name" value="RNaseH-like_sf"/>
</dbReference>
<dbReference type="Gene3D" id="3.30.420.10">
    <property type="entry name" value="Ribonuclease H-like superfamily/Ribonuclease H"/>
    <property type="match status" value="1"/>
</dbReference>
<dbReference type="InterPro" id="IPR044730">
    <property type="entry name" value="RNase_H-like_dom_plant"/>
</dbReference>
<dbReference type="CDD" id="cd06222">
    <property type="entry name" value="RNase_H_like"/>
    <property type="match status" value="1"/>
</dbReference>
<dbReference type="PANTHER" id="PTHR47723">
    <property type="entry name" value="OS05G0353850 PROTEIN"/>
    <property type="match status" value="1"/>
</dbReference>
<dbReference type="InterPro" id="IPR053151">
    <property type="entry name" value="RNase_H-like"/>
</dbReference>
<accession>A0AAV3NRW0</accession>
<dbReference type="PANTHER" id="PTHR47723:SF19">
    <property type="entry name" value="POLYNUCLEOTIDYL TRANSFERASE, RIBONUCLEASE H-LIKE SUPERFAMILY PROTEIN"/>
    <property type="match status" value="1"/>
</dbReference>
<evidence type="ECO:0000313" key="2">
    <source>
        <dbReference type="EMBL" id="GAA0140795.1"/>
    </source>
</evidence>
<dbReference type="GO" id="GO:0004523">
    <property type="term" value="F:RNA-DNA hybrid ribonuclease activity"/>
    <property type="evidence" value="ECO:0007669"/>
    <property type="project" value="InterPro"/>
</dbReference>
<proteinExistence type="predicted"/>
<reference evidence="2 3" key="1">
    <citation type="submission" date="2024-01" db="EMBL/GenBank/DDBJ databases">
        <title>The complete chloroplast genome sequence of Lithospermum erythrorhizon: insights into the phylogenetic relationship among Boraginaceae species and the maternal lineages of purple gromwells.</title>
        <authorList>
            <person name="Okada T."/>
            <person name="Watanabe K."/>
        </authorList>
    </citation>
    <scope>NUCLEOTIDE SEQUENCE [LARGE SCALE GENOMIC DNA]</scope>
</reference>
<dbReference type="EMBL" id="BAABME010015364">
    <property type="protein sequence ID" value="GAA0140795.1"/>
    <property type="molecule type" value="Genomic_DNA"/>
</dbReference>
<feature type="domain" description="RNase H type-1" evidence="1">
    <location>
        <begin position="21"/>
        <end position="140"/>
    </location>
</feature>
<evidence type="ECO:0000259" key="1">
    <source>
        <dbReference type="Pfam" id="PF13456"/>
    </source>
</evidence>
<dbReference type="GO" id="GO:0003676">
    <property type="term" value="F:nucleic acid binding"/>
    <property type="evidence" value="ECO:0007669"/>
    <property type="project" value="InterPro"/>
</dbReference>
<dbReference type="Proteomes" id="UP001454036">
    <property type="component" value="Unassembled WGS sequence"/>
</dbReference>
<keyword evidence="3" id="KW-1185">Reference proteome</keyword>
<gene>
    <name evidence="2" type="ORF">LIER_35286</name>
</gene>
<dbReference type="InterPro" id="IPR002156">
    <property type="entry name" value="RNaseH_domain"/>
</dbReference>
<comment type="caution">
    <text evidence="2">The sequence shown here is derived from an EMBL/GenBank/DDBJ whole genome shotgun (WGS) entry which is preliminary data.</text>
</comment>